<dbReference type="EMBL" id="BA000058">
    <property type="protein sequence ID" value="BAO04853.1"/>
    <property type="molecule type" value="Genomic_DNA"/>
</dbReference>
<sequence length="69" mass="8198">MNSKEININKNNLPNTYITKTQVMQILYKDLQDTHTEFHNTHTFDFSKGYIKGKEDTIRKIELLLQLLD</sequence>
<dbReference type="RefSeq" id="WP_030031923.1">
    <property type="nucleotide sequence ID" value="NZ_BA000058.1"/>
</dbReference>
<dbReference type="Proteomes" id="UP000054164">
    <property type="component" value="Unassembled WGS sequence"/>
</dbReference>
<accession>A0A060N8Q4</accession>
<gene>
    <name evidence="1" type="ORF">CBO05P1_134</name>
</gene>
<dbReference type="HOGENOM" id="CLU_2768459_0_0_9"/>
<evidence type="ECO:0000313" key="1">
    <source>
        <dbReference type="EMBL" id="BAO04853.1"/>
    </source>
</evidence>
<proteinExistence type="predicted"/>
<protein>
    <submittedName>
        <fullName evidence="1">Ubiquitin-activating enzyme E1</fullName>
    </submittedName>
</protein>
<reference evidence="1" key="1">
    <citation type="submission" date="2013-10" db="EMBL/GenBank/DDBJ databases">
        <title>Draft genome sequence of Clostridium botulinum type B strain Osaka05.</title>
        <authorList>
            <person name="Sakaguchi Y."/>
            <person name="Hosomi K."/>
            <person name="Uchiyama J."/>
            <person name="Ogura Y."/>
            <person name="Sakaguchi M."/>
            <person name="Kohda T."/>
            <person name="Mukamoto M."/>
            <person name="Misawa N."/>
            <person name="Matsuzaki S."/>
            <person name="Hayashi T."/>
            <person name="Kozaki S."/>
        </authorList>
    </citation>
    <scope>NUCLEOTIDE SEQUENCE</scope>
    <source>
        <strain evidence="1">Osaka05</strain>
    </source>
</reference>
<dbReference type="AlphaFoldDB" id="A0A060N8Q4"/>
<organism evidence="1">
    <name type="scientific">Clostridium botulinum B str. Osaka05</name>
    <dbReference type="NCBI Taxonomy" id="1407017"/>
    <lineage>
        <taxon>Bacteria</taxon>
        <taxon>Bacillati</taxon>
        <taxon>Bacillota</taxon>
        <taxon>Clostridia</taxon>
        <taxon>Eubacteriales</taxon>
        <taxon>Clostridiaceae</taxon>
        <taxon>Clostridium</taxon>
    </lineage>
</organism>
<name>A0A060N8Q4_CLOBO</name>